<evidence type="ECO:0000313" key="2">
    <source>
        <dbReference type="Proteomes" id="UP000238649"/>
    </source>
</evidence>
<protein>
    <submittedName>
        <fullName evidence="1">Uncharacterized protein</fullName>
    </submittedName>
</protein>
<dbReference type="AlphaFoldDB" id="A0A2S9SKA7"/>
<dbReference type="Proteomes" id="UP000238649">
    <property type="component" value="Unassembled WGS sequence"/>
</dbReference>
<evidence type="ECO:0000313" key="1">
    <source>
        <dbReference type="EMBL" id="PRM87028.1"/>
    </source>
</evidence>
<proteinExistence type="predicted"/>
<comment type="caution">
    <text evidence="1">The sequence shown here is derived from an EMBL/GenBank/DDBJ whole genome shotgun (WGS) entry which is preliminary data.</text>
</comment>
<accession>A0A2S9SKA7</accession>
<feature type="non-terminal residue" evidence="1">
    <location>
        <position position="231"/>
    </location>
</feature>
<dbReference type="EMBL" id="NXGH01000059">
    <property type="protein sequence ID" value="PRM87028.1"/>
    <property type="molecule type" value="Genomic_DNA"/>
</dbReference>
<dbReference type="OrthoDB" id="5540983at2"/>
<sequence>MILISLLGIHDSSIYPILVEFKDKIKKHIIIHDDSKYETTMIKKVMNSQEKFKEFYNLNFKTHAIKIDEDSYDSIISCFEEIVKISNNDFKNIYFNATDGLVSSTIILSDKLLDKGANFIAYDIFDNGYNIVTKNSMQKKQISKNKDILTHFILKGYELLSMGSKVEAYRRKDTVIKICNNLEKYQTFAALFQNKTLDSIEGYTEIKKDLENIDMLNDKMFIQGTIFEEYI</sequence>
<organism evidence="1 2">
    <name type="scientific">Aliarcobacter cryaerophilus</name>
    <dbReference type="NCBI Taxonomy" id="28198"/>
    <lineage>
        <taxon>Bacteria</taxon>
        <taxon>Pseudomonadati</taxon>
        <taxon>Campylobacterota</taxon>
        <taxon>Epsilonproteobacteria</taxon>
        <taxon>Campylobacterales</taxon>
        <taxon>Arcobacteraceae</taxon>
        <taxon>Aliarcobacter</taxon>
    </lineage>
</organism>
<name>A0A2S9SKA7_9BACT</name>
<dbReference type="SUPFAM" id="SSF52980">
    <property type="entry name" value="Restriction endonuclease-like"/>
    <property type="match status" value="1"/>
</dbReference>
<reference evidence="1 2" key="1">
    <citation type="submission" date="2017-09" db="EMBL/GenBank/DDBJ databases">
        <title>Reassesment of A. cryaerophilus.</title>
        <authorList>
            <person name="Perez-Cataluna A."/>
            <person name="Collado L."/>
            <person name="Salgado O."/>
            <person name="Lefinanco V."/>
            <person name="Figueras M.J."/>
        </authorList>
    </citation>
    <scope>NUCLEOTIDE SEQUENCE [LARGE SCALE GENOMIC DNA]</scope>
    <source>
        <strain evidence="1 2">LMG 9871</strain>
    </source>
</reference>
<dbReference type="InterPro" id="IPR011335">
    <property type="entry name" value="Restrct_endonuc-II-like"/>
</dbReference>
<gene>
    <name evidence="1" type="ORF">CJ671_10435</name>
</gene>
<dbReference type="RefSeq" id="WP_133165401.1">
    <property type="nucleotide sequence ID" value="NZ_NXGH01000059.1"/>
</dbReference>